<keyword evidence="1" id="KW-0472">Membrane</keyword>
<organism evidence="2 3">
    <name type="scientific">Thiospirillum jenense</name>
    <dbReference type="NCBI Taxonomy" id="1653858"/>
    <lineage>
        <taxon>Bacteria</taxon>
        <taxon>Pseudomonadati</taxon>
        <taxon>Pseudomonadota</taxon>
        <taxon>Gammaproteobacteria</taxon>
        <taxon>Chromatiales</taxon>
        <taxon>Chromatiaceae</taxon>
        <taxon>Thiospirillum</taxon>
    </lineage>
</organism>
<reference evidence="2 3" key="1">
    <citation type="journal article" date="2020" name="Arch. Microbiol.">
        <title>The genome sequence of the giant phototrophic gammaproteobacterium Thiospirillum jenense gives insight into its physiological properties and phylogenetic relationships.</title>
        <authorList>
            <person name="Imhoff J.F."/>
            <person name="Meyer T.E."/>
            <person name="Kyndt J.A."/>
        </authorList>
    </citation>
    <scope>NUCLEOTIDE SEQUENCE [LARGE SCALE GENOMIC DNA]</scope>
    <source>
        <strain evidence="2 3">DSM 216</strain>
    </source>
</reference>
<keyword evidence="1" id="KW-0812">Transmembrane</keyword>
<dbReference type="RefSeq" id="WP_182584234.1">
    <property type="nucleotide sequence ID" value="NZ_JABVCQ010000022.1"/>
</dbReference>
<dbReference type="EMBL" id="JABVCQ010000022">
    <property type="protein sequence ID" value="MBB1126605.1"/>
    <property type="molecule type" value="Genomic_DNA"/>
</dbReference>
<feature type="transmembrane region" description="Helical" evidence="1">
    <location>
        <begin position="12"/>
        <end position="32"/>
    </location>
</feature>
<protein>
    <submittedName>
        <fullName evidence="2">Uncharacterized protein</fullName>
    </submittedName>
</protein>
<keyword evidence="3" id="KW-1185">Reference proteome</keyword>
<accession>A0A839HCB2</accession>
<dbReference type="Proteomes" id="UP000548632">
    <property type="component" value="Unassembled WGS sequence"/>
</dbReference>
<name>A0A839HCB2_9GAMM</name>
<proteinExistence type="predicted"/>
<evidence type="ECO:0000256" key="1">
    <source>
        <dbReference type="SAM" id="Phobius"/>
    </source>
</evidence>
<evidence type="ECO:0000313" key="2">
    <source>
        <dbReference type="EMBL" id="MBB1126605.1"/>
    </source>
</evidence>
<gene>
    <name evidence="2" type="ORF">HUK38_10245</name>
</gene>
<sequence length="47" mass="5302">MLSKAQFIEYYVATLAAILGLSLVIGSAALYIHRVNRHQISSYFRTD</sequence>
<comment type="caution">
    <text evidence="2">The sequence shown here is derived from an EMBL/GenBank/DDBJ whole genome shotgun (WGS) entry which is preliminary data.</text>
</comment>
<keyword evidence="1" id="KW-1133">Transmembrane helix</keyword>
<dbReference type="AlphaFoldDB" id="A0A839HCB2"/>
<evidence type="ECO:0000313" key="3">
    <source>
        <dbReference type="Proteomes" id="UP000548632"/>
    </source>
</evidence>